<organism evidence="5 6">
    <name type="scientific">Actinomadura parmotrematis</name>
    <dbReference type="NCBI Taxonomy" id="2864039"/>
    <lineage>
        <taxon>Bacteria</taxon>
        <taxon>Bacillati</taxon>
        <taxon>Actinomycetota</taxon>
        <taxon>Actinomycetes</taxon>
        <taxon>Streptosporangiales</taxon>
        <taxon>Thermomonosporaceae</taxon>
        <taxon>Actinomadura</taxon>
    </lineage>
</organism>
<dbReference type="InterPro" id="IPR050194">
    <property type="entry name" value="Glycosyltransferase_grp1"/>
</dbReference>
<dbReference type="Proteomes" id="UP000774570">
    <property type="component" value="Unassembled WGS sequence"/>
</dbReference>
<evidence type="ECO:0000256" key="1">
    <source>
        <dbReference type="ARBA" id="ARBA00022676"/>
    </source>
</evidence>
<dbReference type="EC" id="2.4.-.-" evidence="5"/>
<dbReference type="PANTHER" id="PTHR45947:SF3">
    <property type="entry name" value="SULFOQUINOVOSYL TRANSFERASE SQD2"/>
    <property type="match status" value="1"/>
</dbReference>
<dbReference type="SUPFAM" id="SSF53756">
    <property type="entry name" value="UDP-Glycosyltransferase/glycogen phosphorylase"/>
    <property type="match status" value="1"/>
</dbReference>
<reference evidence="5 6" key="1">
    <citation type="submission" date="2021-07" db="EMBL/GenBank/DDBJ databases">
        <title>Actinomadura sp. PM05-2 isolated from lichen.</title>
        <authorList>
            <person name="Somphong A."/>
            <person name="Phongsopitanun W."/>
            <person name="Tanasupawat S."/>
            <person name="Peongsungnone V."/>
        </authorList>
    </citation>
    <scope>NUCLEOTIDE SEQUENCE [LARGE SCALE GENOMIC DNA]</scope>
    <source>
        <strain evidence="5 6">PM05-2</strain>
    </source>
</reference>
<evidence type="ECO:0000259" key="4">
    <source>
        <dbReference type="Pfam" id="PF13439"/>
    </source>
</evidence>
<evidence type="ECO:0000313" key="5">
    <source>
        <dbReference type="EMBL" id="MBW8486898.1"/>
    </source>
</evidence>
<dbReference type="Pfam" id="PF13692">
    <property type="entry name" value="Glyco_trans_1_4"/>
    <property type="match status" value="1"/>
</dbReference>
<name>A0ABS7G2F4_9ACTN</name>
<evidence type="ECO:0000256" key="3">
    <source>
        <dbReference type="SAM" id="MobiDB-lite"/>
    </source>
</evidence>
<dbReference type="InterPro" id="IPR028098">
    <property type="entry name" value="Glyco_trans_4-like_N"/>
</dbReference>
<protein>
    <submittedName>
        <fullName evidence="5">Glycosyltransferase</fullName>
        <ecNumber evidence="5">2.4.-.-</ecNumber>
    </submittedName>
</protein>
<sequence>MTRVLHIITGLDRGGAEQQLLLLLRHLPVTSEVAVLTGDGALSPQIEALGVPVHRIGMRGNTDLAALPALVRLIRRGRYDVVHTHLYRACVYGRLAARLAGVRHIVATEHSLGTGHIEGRATTRGVRRLYRATERLGTVTVAVSPTVAERLAAWGVPRARIVTIPNGVDAAAFAYDGEARARVRARFGLGERDFVVGTVGRLVPTKNVDVLIDAMAATAAAVLLVVGDGPAAAELRARAARSPAAPRIVFAGETGHVADALAAMDVFASASTQETFGLGVVEALAAGLPVLYAVCPALEDLPAGHAPHAERLRADAAAFGAAIQRLAMRRPERFAPPPAVEAYAAGVHAARLAALYGAAPAPLPDPAPAPAAVGSRTAGSPHERDSHAS</sequence>
<feature type="region of interest" description="Disordered" evidence="3">
    <location>
        <begin position="366"/>
        <end position="389"/>
    </location>
</feature>
<accession>A0ABS7G2F4</accession>
<keyword evidence="2 5" id="KW-0808">Transferase</keyword>
<keyword evidence="6" id="KW-1185">Reference proteome</keyword>
<proteinExistence type="predicted"/>
<dbReference type="Pfam" id="PF13439">
    <property type="entry name" value="Glyco_transf_4"/>
    <property type="match status" value="1"/>
</dbReference>
<dbReference type="EMBL" id="JAIBOA010000028">
    <property type="protein sequence ID" value="MBW8486898.1"/>
    <property type="molecule type" value="Genomic_DNA"/>
</dbReference>
<dbReference type="Gene3D" id="3.40.50.2000">
    <property type="entry name" value="Glycogen Phosphorylase B"/>
    <property type="match status" value="2"/>
</dbReference>
<gene>
    <name evidence="5" type="ORF">K1Y72_31330</name>
</gene>
<dbReference type="GO" id="GO:0016757">
    <property type="term" value="F:glycosyltransferase activity"/>
    <property type="evidence" value="ECO:0007669"/>
    <property type="project" value="UniProtKB-KW"/>
</dbReference>
<feature type="domain" description="Glycosyltransferase subfamily 4-like N-terminal" evidence="4">
    <location>
        <begin position="14"/>
        <end position="170"/>
    </location>
</feature>
<evidence type="ECO:0000313" key="6">
    <source>
        <dbReference type="Proteomes" id="UP000774570"/>
    </source>
</evidence>
<evidence type="ECO:0000256" key="2">
    <source>
        <dbReference type="ARBA" id="ARBA00022679"/>
    </source>
</evidence>
<dbReference type="PANTHER" id="PTHR45947">
    <property type="entry name" value="SULFOQUINOVOSYL TRANSFERASE SQD2"/>
    <property type="match status" value="1"/>
</dbReference>
<comment type="caution">
    <text evidence="5">The sequence shown here is derived from an EMBL/GenBank/DDBJ whole genome shotgun (WGS) entry which is preliminary data.</text>
</comment>
<dbReference type="RefSeq" id="WP_220170140.1">
    <property type="nucleotide sequence ID" value="NZ_JAIBOA010000028.1"/>
</dbReference>
<keyword evidence="1 5" id="KW-0328">Glycosyltransferase</keyword>